<name>A0A388LFC0_CHABU</name>
<dbReference type="PANTHER" id="PTHR45751">
    <property type="entry name" value="COPINE FAMILY PROTEIN 1"/>
    <property type="match status" value="1"/>
</dbReference>
<evidence type="ECO:0000259" key="3">
    <source>
        <dbReference type="PROSITE" id="PS50089"/>
    </source>
</evidence>
<dbReference type="GO" id="GO:0005634">
    <property type="term" value="C:nucleus"/>
    <property type="evidence" value="ECO:0007669"/>
    <property type="project" value="TreeGrafter"/>
</dbReference>
<dbReference type="InterPro" id="IPR001841">
    <property type="entry name" value="Znf_RING"/>
</dbReference>
<dbReference type="InterPro" id="IPR052079">
    <property type="entry name" value="E3_ligase/Copine_domain"/>
</dbReference>
<accession>A0A388LFC0</accession>
<dbReference type="AlphaFoldDB" id="A0A388LFC0"/>
<comment type="caution">
    <text evidence="4">The sequence shown here is derived from an EMBL/GenBank/DDBJ whole genome shotgun (WGS) entry which is preliminary data.</text>
</comment>
<dbReference type="Gramene" id="GBG80998">
    <property type="protein sequence ID" value="GBG80998"/>
    <property type="gene ID" value="CBR_g31554"/>
</dbReference>
<feature type="domain" description="RING-type" evidence="3">
    <location>
        <begin position="407"/>
        <end position="449"/>
    </location>
</feature>
<protein>
    <recommendedName>
        <fullName evidence="3">RING-type domain-containing protein</fullName>
    </recommendedName>
</protein>
<keyword evidence="1" id="KW-0863">Zinc-finger</keyword>
<feature type="region of interest" description="Disordered" evidence="2">
    <location>
        <begin position="344"/>
        <end position="377"/>
    </location>
</feature>
<dbReference type="GO" id="GO:0008270">
    <property type="term" value="F:zinc ion binding"/>
    <property type="evidence" value="ECO:0007669"/>
    <property type="project" value="UniProtKB-KW"/>
</dbReference>
<dbReference type="GO" id="GO:0004842">
    <property type="term" value="F:ubiquitin-protein transferase activity"/>
    <property type="evidence" value="ECO:0007669"/>
    <property type="project" value="TreeGrafter"/>
</dbReference>
<proteinExistence type="predicted"/>
<evidence type="ECO:0000313" key="4">
    <source>
        <dbReference type="EMBL" id="GBG80998.1"/>
    </source>
</evidence>
<dbReference type="Gene3D" id="3.30.40.10">
    <property type="entry name" value="Zinc/RING finger domain, C3HC4 (zinc finger)"/>
    <property type="match status" value="1"/>
</dbReference>
<dbReference type="GO" id="GO:0016567">
    <property type="term" value="P:protein ubiquitination"/>
    <property type="evidence" value="ECO:0007669"/>
    <property type="project" value="TreeGrafter"/>
</dbReference>
<keyword evidence="5" id="KW-1185">Reference proteome</keyword>
<dbReference type="Proteomes" id="UP000265515">
    <property type="component" value="Unassembled WGS sequence"/>
</dbReference>
<dbReference type="STRING" id="69332.A0A388LFC0"/>
<sequence>MASRGGGDTWRGSSSAVMENSGGMSRLEERLRALELNHGNLIIAFDFAARNLTAGRSSFGGRCLHAVNQGDPNPYMRSAAMIGRVVGDLSSKSARSVLLGFGASNQPVVFSIESSSTSPRCDLEPELWRYKEIAAQVTLGHSSFAAPIDAAMKIVQQDGFHVLIIVTCGRGSDLGAEAEESIMALKKASKYPLSIVFAVVGDGPCSGLHNLRMRLGVEASKESTIALSNITIVDFQEHFSKPHTIGEKQIRFASACLDALPDQYRSFRDRGILNCHQRTHAGTARVEIPPCRLQGEDNSNGGARSQLLSGGWATGYGPCSTTYYRASSARSSRDCSYGASGSGYSGADSSLGAKQRPNQSGSASLPRAHAASGGSRLVGAGPPFADDRLASPSSSAAGFSLHREGICDICFTAKAAAQFSDCPHRTCVSCAQQMRSWSKNRKMACPFCRAKVNGWKKLSI</sequence>
<feature type="region of interest" description="Disordered" evidence="2">
    <location>
        <begin position="1"/>
        <end position="22"/>
    </location>
</feature>
<dbReference type="Pfam" id="PF13920">
    <property type="entry name" value="zf-C3HC4_3"/>
    <property type="match status" value="1"/>
</dbReference>
<dbReference type="EMBL" id="BFEA01000362">
    <property type="protein sequence ID" value="GBG80998.1"/>
    <property type="molecule type" value="Genomic_DNA"/>
</dbReference>
<dbReference type="PANTHER" id="PTHR45751:SF11">
    <property type="entry name" value="COPINE FAMILY PROTEIN 2"/>
    <property type="match status" value="1"/>
</dbReference>
<evidence type="ECO:0000256" key="1">
    <source>
        <dbReference type="PROSITE-ProRule" id="PRU00175"/>
    </source>
</evidence>
<dbReference type="InterPro" id="IPR010734">
    <property type="entry name" value="Copine_C"/>
</dbReference>
<organism evidence="4 5">
    <name type="scientific">Chara braunii</name>
    <name type="common">Braun's stonewort</name>
    <dbReference type="NCBI Taxonomy" id="69332"/>
    <lineage>
        <taxon>Eukaryota</taxon>
        <taxon>Viridiplantae</taxon>
        <taxon>Streptophyta</taxon>
        <taxon>Charophyceae</taxon>
        <taxon>Charales</taxon>
        <taxon>Characeae</taxon>
        <taxon>Chara</taxon>
    </lineage>
</organism>
<evidence type="ECO:0000313" key="5">
    <source>
        <dbReference type="Proteomes" id="UP000265515"/>
    </source>
</evidence>
<dbReference type="PROSITE" id="PS50089">
    <property type="entry name" value="ZF_RING_2"/>
    <property type="match status" value="1"/>
</dbReference>
<keyword evidence="1" id="KW-0862">Zinc</keyword>
<reference evidence="4 5" key="1">
    <citation type="journal article" date="2018" name="Cell">
        <title>The Chara Genome: Secondary Complexity and Implications for Plant Terrestrialization.</title>
        <authorList>
            <person name="Nishiyama T."/>
            <person name="Sakayama H."/>
            <person name="Vries J.D."/>
            <person name="Buschmann H."/>
            <person name="Saint-Marcoux D."/>
            <person name="Ullrich K.K."/>
            <person name="Haas F.B."/>
            <person name="Vanderstraeten L."/>
            <person name="Becker D."/>
            <person name="Lang D."/>
            <person name="Vosolsobe S."/>
            <person name="Rombauts S."/>
            <person name="Wilhelmsson P.K.I."/>
            <person name="Janitza P."/>
            <person name="Kern R."/>
            <person name="Heyl A."/>
            <person name="Rumpler F."/>
            <person name="Villalobos L.I.A.C."/>
            <person name="Clay J.M."/>
            <person name="Skokan R."/>
            <person name="Toyoda A."/>
            <person name="Suzuki Y."/>
            <person name="Kagoshima H."/>
            <person name="Schijlen E."/>
            <person name="Tajeshwar N."/>
            <person name="Catarino B."/>
            <person name="Hetherington A.J."/>
            <person name="Saltykova A."/>
            <person name="Bonnot C."/>
            <person name="Breuninger H."/>
            <person name="Symeonidi A."/>
            <person name="Radhakrishnan G.V."/>
            <person name="Van Nieuwerburgh F."/>
            <person name="Deforce D."/>
            <person name="Chang C."/>
            <person name="Karol K.G."/>
            <person name="Hedrich R."/>
            <person name="Ulvskov P."/>
            <person name="Glockner G."/>
            <person name="Delwiche C.F."/>
            <person name="Petrasek J."/>
            <person name="Van de Peer Y."/>
            <person name="Friml J."/>
            <person name="Beilby M."/>
            <person name="Dolan L."/>
            <person name="Kohara Y."/>
            <person name="Sugano S."/>
            <person name="Fujiyama A."/>
            <person name="Delaux P.-M."/>
            <person name="Quint M."/>
            <person name="TheiBen G."/>
            <person name="Hagemann M."/>
            <person name="Harholt J."/>
            <person name="Dunand C."/>
            <person name="Zachgo S."/>
            <person name="Langdale J."/>
            <person name="Maumus F."/>
            <person name="Straeten D.V.D."/>
            <person name="Gould S.B."/>
            <person name="Rensing S.A."/>
        </authorList>
    </citation>
    <scope>NUCLEOTIDE SEQUENCE [LARGE SCALE GENOMIC DNA]</scope>
    <source>
        <strain evidence="4 5">S276</strain>
    </source>
</reference>
<evidence type="ECO:0000256" key="2">
    <source>
        <dbReference type="SAM" id="MobiDB-lite"/>
    </source>
</evidence>
<keyword evidence="1" id="KW-0479">Metal-binding</keyword>
<dbReference type="Pfam" id="PF07002">
    <property type="entry name" value="Copine"/>
    <property type="match status" value="1"/>
</dbReference>
<dbReference type="InterPro" id="IPR013083">
    <property type="entry name" value="Znf_RING/FYVE/PHD"/>
</dbReference>
<gene>
    <name evidence="4" type="ORF">CBR_g31554</name>
</gene>
<dbReference type="SMART" id="SM00184">
    <property type="entry name" value="RING"/>
    <property type="match status" value="1"/>
</dbReference>
<dbReference type="SUPFAM" id="SSF57850">
    <property type="entry name" value="RING/U-box"/>
    <property type="match status" value="1"/>
</dbReference>